<feature type="compositionally biased region" description="Basic and acidic residues" evidence="1">
    <location>
        <begin position="30"/>
        <end position="39"/>
    </location>
</feature>
<feature type="region of interest" description="Disordered" evidence="1">
    <location>
        <begin position="126"/>
        <end position="189"/>
    </location>
</feature>
<name>A0A922CG68_MANSE</name>
<feature type="compositionally biased region" description="Basic and acidic residues" evidence="1">
    <location>
        <begin position="162"/>
        <end position="178"/>
    </location>
</feature>
<reference evidence="3" key="1">
    <citation type="journal article" date="2016" name="Insect Biochem. Mol. Biol.">
        <title>Multifaceted biological insights from a draft genome sequence of the tobacco hornworm moth, Manduca sexta.</title>
        <authorList>
            <person name="Kanost M.R."/>
            <person name="Arrese E.L."/>
            <person name="Cao X."/>
            <person name="Chen Y.R."/>
            <person name="Chellapilla S."/>
            <person name="Goldsmith M.R."/>
            <person name="Grosse-Wilde E."/>
            <person name="Heckel D.G."/>
            <person name="Herndon N."/>
            <person name="Jiang H."/>
            <person name="Papanicolaou A."/>
            <person name="Qu J."/>
            <person name="Soulages J.L."/>
            <person name="Vogel H."/>
            <person name="Walters J."/>
            <person name="Waterhouse R.M."/>
            <person name="Ahn S.J."/>
            <person name="Almeida F.C."/>
            <person name="An C."/>
            <person name="Aqrawi P."/>
            <person name="Bretschneider A."/>
            <person name="Bryant W.B."/>
            <person name="Bucks S."/>
            <person name="Chao H."/>
            <person name="Chevignon G."/>
            <person name="Christen J.M."/>
            <person name="Clarke D.F."/>
            <person name="Dittmer N.T."/>
            <person name="Ferguson L.C.F."/>
            <person name="Garavelou S."/>
            <person name="Gordon K.H.J."/>
            <person name="Gunaratna R.T."/>
            <person name="Han Y."/>
            <person name="Hauser F."/>
            <person name="He Y."/>
            <person name="Heidel-Fischer H."/>
            <person name="Hirsh A."/>
            <person name="Hu Y."/>
            <person name="Jiang H."/>
            <person name="Kalra D."/>
            <person name="Klinner C."/>
            <person name="Konig C."/>
            <person name="Kovar C."/>
            <person name="Kroll A.R."/>
            <person name="Kuwar S.S."/>
            <person name="Lee S.L."/>
            <person name="Lehman R."/>
            <person name="Li K."/>
            <person name="Li Z."/>
            <person name="Liang H."/>
            <person name="Lovelace S."/>
            <person name="Lu Z."/>
            <person name="Mansfield J.H."/>
            <person name="McCulloch K.J."/>
            <person name="Mathew T."/>
            <person name="Morton B."/>
            <person name="Muzny D.M."/>
            <person name="Neunemann D."/>
            <person name="Ongeri F."/>
            <person name="Pauchet Y."/>
            <person name="Pu L.L."/>
            <person name="Pyrousis I."/>
            <person name="Rao X.J."/>
            <person name="Redding A."/>
            <person name="Roesel C."/>
            <person name="Sanchez-Gracia A."/>
            <person name="Schaack S."/>
            <person name="Shukla A."/>
            <person name="Tetreau G."/>
            <person name="Wang Y."/>
            <person name="Xiong G.H."/>
            <person name="Traut W."/>
            <person name="Walsh T.K."/>
            <person name="Worley K.C."/>
            <person name="Wu D."/>
            <person name="Wu W."/>
            <person name="Wu Y.Q."/>
            <person name="Zhang X."/>
            <person name="Zou Z."/>
            <person name="Zucker H."/>
            <person name="Briscoe A.D."/>
            <person name="Burmester T."/>
            <person name="Clem R.J."/>
            <person name="Feyereisen R."/>
            <person name="Grimmelikhuijzen C.J.P."/>
            <person name="Hamodrakas S.J."/>
            <person name="Hansson B.S."/>
            <person name="Huguet E."/>
            <person name="Jermiin L.S."/>
            <person name="Lan Q."/>
            <person name="Lehman H.K."/>
            <person name="Lorenzen M."/>
            <person name="Merzendorfer H."/>
            <person name="Michalopoulos I."/>
            <person name="Morton D.B."/>
            <person name="Muthukrishnan S."/>
            <person name="Oakeshott J.G."/>
            <person name="Palmer W."/>
            <person name="Park Y."/>
            <person name="Passarelli A.L."/>
            <person name="Rozas J."/>
            <person name="Schwartz L.M."/>
            <person name="Smith W."/>
            <person name="Southgate A."/>
            <person name="Vilcinskas A."/>
            <person name="Vogt R."/>
            <person name="Wang P."/>
            <person name="Werren J."/>
            <person name="Yu X.Q."/>
            <person name="Zhou J.J."/>
            <person name="Brown S.J."/>
            <person name="Scherer S.E."/>
            <person name="Richards S."/>
            <person name="Blissard G.W."/>
        </authorList>
    </citation>
    <scope>NUCLEOTIDE SEQUENCE</scope>
</reference>
<feature type="compositionally biased region" description="Basic and acidic residues" evidence="1">
    <location>
        <begin position="52"/>
        <end position="83"/>
    </location>
</feature>
<organism evidence="3 4">
    <name type="scientific">Manduca sexta</name>
    <name type="common">Tobacco hawkmoth</name>
    <name type="synonym">Tobacco hornworm</name>
    <dbReference type="NCBI Taxonomy" id="7130"/>
    <lineage>
        <taxon>Eukaryota</taxon>
        <taxon>Metazoa</taxon>
        <taxon>Ecdysozoa</taxon>
        <taxon>Arthropoda</taxon>
        <taxon>Hexapoda</taxon>
        <taxon>Insecta</taxon>
        <taxon>Pterygota</taxon>
        <taxon>Neoptera</taxon>
        <taxon>Endopterygota</taxon>
        <taxon>Lepidoptera</taxon>
        <taxon>Glossata</taxon>
        <taxon>Ditrysia</taxon>
        <taxon>Bombycoidea</taxon>
        <taxon>Sphingidae</taxon>
        <taxon>Sphinginae</taxon>
        <taxon>Sphingini</taxon>
        <taxon>Manduca</taxon>
    </lineage>
</organism>
<gene>
    <name evidence="3" type="ORF">O3G_MSEX003677</name>
</gene>
<dbReference type="Proteomes" id="UP000791440">
    <property type="component" value="Unassembled WGS sequence"/>
</dbReference>
<feature type="region of interest" description="Disordered" evidence="1">
    <location>
        <begin position="30"/>
        <end position="108"/>
    </location>
</feature>
<keyword evidence="4" id="KW-1185">Reference proteome</keyword>
<sequence length="628" mass="70103">MMGGREEYDHVVEWAWSMRSLRHYCRRDRTNAQGEEKEGAGSNRCRGGPRPVGDKQSAEESRGRTPKVGERPRDEAAAEERTRGAGSDSDSASSMVSGWSSVAGPRSMEVKTAAAESFRKRIRCRIGDSSSEGGGAKASCVAPRKRGGSHSASHGAKVKGRALKEARDSGRLAEEGRHPIAARPQKAEKKRAKFEEVVMAAIASVRQKKLRSSKEKAAQEAATSIMAAAAATFLESEPESGNEAMRADIARLSTEVERLSRENAELKSSRASALVQSSRPVETPPEVSAVQPADRQQLLSLIREGIRQEIGALSARSWIVINTECSLEVHSAASTPCISVYIQTVMEDNVLDTSPTERTTTQTRDQLNLKEFILLFESQPEIWDVSHEHFTNKVKRAQAYQKLLVVFKRIKPHAATDYVRKKINSLRSNYRKELRKTLVSQRSGAETDHVYKPRSWVFHMLNFLRKTDQRIRPNQLSSYDEFQDGDGHNSQASGSVYFSSLNYIPPAKREKKLFLTEQTEPFEEIDITLPSQSEKSRQGIKQNLNLTALYWTQKLEKMDSLQRIYAEKAINNILFEAEMGMLRRNSVQINVTTSFGPQTPSSFALSPSSNAVNSATSSENYISYHQEQ</sequence>
<dbReference type="EMBL" id="JH668315">
    <property type="protein sequence ID" value="KAG6444981.1"/>
    <property type="molecule type" value="Genomic_DNA"/>
</dbReference>
<dbReference type="SMART" id="SM00595">
    <property type="entry name" value="MADF"/>
    <property type="match status" value="1"/>
</dbReference>
<dbReference type="Pfam" id="PF10545">
    <property type="entry name" value="MADF_DNA_bdg"/>
    <property type="match status" value="1"/>
</dbReference>
<feature type="compositionally biased region" description="Low complexity" evidence="1">
    <location>
        <begin position="84"/>
        <end position="104"/>
    </location>
</feature>
<feature type="region of interest" description="Disordered" evidence="1">
    <location>
        <begin position="270"/>
        <end position="290"/>
    </location>
</feature>
<dbReference type="AlphaFoldDB" id="A0A922CG68"/>
<feature type="compositionally biased region" description="Polar residues" evidence="1">
    <location>
        <begin position="270"/>
        <end position="280"/>
    </location>
</feature>
<dbReference type="PANTHER" id="PTHR21505">
    <property type="entry name" value="MADF DOMAIN-CONTAINING PROTEIN-RELATED"/>
    <property type="match status" value="1"/>
</dbReference>
<dbReference type="InterPro" id="IPR006578">
    <property type="entry name" value="MADF-dom"/>
</dbReference>
<dbReference type="PANTHER" id="PTHR21505:SF8">
    <property type="entry name" value="DPT-YFP REPRESSOR BY OVEREXPRESSION, ISOFORM D-RELATED"/>
    <property type="match status" value="1"/>
</dbReference>
<accession>A0A922CG68</accession>
<comment type="caution">
    <text evidence="3">The sequence shown here is derived from an EMBL/GenBank/DDBJ whole genome shotgun (WGS) entry which is preliminary data.</text>
</comment>
<evidence type="ECO:0000313" key="4">
    <source>
        <dbReference type="Proteomes" id="UP000791440"/>
    </source>
</evidence>
<evidence type="ECO:0000313" key="3">
    <source>
        <dbReference type="EMBL" id="KAG6444981.1"/>
    </source>
</evidence>
<evidence type="ECO:0000256" key="1">
    <source>
        <dbReference type="SAM" id="MobiDB-lite"/>
    </source>
</evidence>
<feature type="domain" description="MADF" evidence="2">
    <location>
        <begin position="371"/>
        <end position="469"/>
    </location>
</feature>
<proteinExistence type="predicted"/>
<protein>
    <recommendedName>
        <fullName evidence="2">MADF domain-containing protein</fullName>
    </recommendedName>
</protein>
<dbReference type="PROSITE" id="PS51029">
    <property type="entry name" value="MADF"/>
    <property type="match status" value="1"/>
</dbReference>
<evidence type="ECO:0000259" key="2">
    <source>
        <dbReference type="PROSITE" id="PS51029"/>
    </source>
</evidence>
<reference evidence="3" key="2">
    <citation type="submission" date="2020-12" db="EMBL/GenBank/DDBJ databases">
        <authorList>
            <person name="Kanost M."/>
        </authorList>
    </citation>
    <scope>NUCLEOTIDE SEQUENCE</scope>
</reference>